<accession>A0A2I0HFU6</accession>
<comment type="caution">
    <text evidence="1">The sequence shown here is derived from an EMBL/GenBank/DDBJ whole genome shotgun (WGS) entry which is preliminary data.</text>
</comment>
<sequence>QPCKTINFTAQQSIGELKRFAKITWKSGGWGQVAAREWAGPRRRTHGAAGCVSGRRTGACRRVR</sequence>
<reference evidence="1 2" key="1">
    <citation type="submission" date="2017-11" db="EMBL/GenBank/DDBJ databases">
        <title>De-novo sequencing of pomegranate (Punica granatum L.) genome.</title>
        <authorList>
            <person name="Akparov Z."/>
            <person name="Amiraslanov A."/>
            <person name="Hajiyeva S."/>
            <person name="Abbasov M."/>
            <person name="Kaur K."/>
            <person name="Hamwieh A."/>
            <person name="Solovyev V."/>
            <person name="Salamov A."/>
            <person name="Braich B."/>
            <person name="Kosarev P."/>
            <person name="Mahmoud A."/>
            <person name="Hajiyev E."/>
            <person name="Babayeva S."/>
            <person name="Izzatullayeva V."/>
            <person name="Mammadov A."/>
            <person name="Mammadov A."/>
            <person name="Sharifova S."/>
            <person name="Ojaghi J."/>
            <person name="Eynullazada K."/>
            <person name="Bayramov B."/>
            <person name="Abdulazimova A."/>
            <person name="Shahmuradov I."/>
        </authorList>
    </citation>
    <scope>NUCLEOTIDE SEQUENCE [LARGE SCALE GENOMIC DNA]</scope>
    <source>
        <strain evidence="2">cv. AG2017</strain>
        <tissue evidence="1">Leaf</tissue>
    </source>
</reference>
<dbReference type="Proteomes" id="UP000233551">
    <property type="component" value="Unassembled WGS sequence"/>
</dbReference>
<name>A0A2I0HFU6_PUNGR</name>
<organism evidence="1 2">
    <name type="scientific">Punica granatum</name>
    <name type="common">Pomegranate</name>
    <dbReference type="NCBI Taxonomy" id="22663"/>
    <lineage>
        <taxon>Eukaryota</taxon>
        <taxon>Viridiplantae</taxon>
        <taxon>Streptophyta</taxon>
        <taxon>Embryophyta</taxon>
        <taxon>Tracheophyta</taxon>
        <taxon>Spermatophyta</taxon>
        <taxon>Magnoliopsida</taxon>
        <taxon>eudicotyledons</taxon>
        <taxon>Gunneridae</taxon>
        <taxon>Pentapetalae</taxon>
        <taxon>rosids</taxon>
        <taxon>malvids</taxon>
        <taxon>Myrtales</taxon>
        <taxon>Lythraceae</taxon>
        <taxon>Punica</taxon>
    </lineage>
</organism>
<proteinExistence type="predicted"/>
<feature type="non-terminal residue" evidence="1">
    <location>
        <position position="1"/>
    </location>
</feature>
<evidence type="ECO:0000313" key="2">
    <source>
        <dbReference type="Proteomes" id="UP000233551"/>
    </source>
</evidence>
<evidence type="ECO:0000313" key="1">
    <source>
        <dbReference type="EMBL" id="PKI26244.1"/>
    </source>
</evidence>
<protein>
    <submittedName>
        <fullName evidence="1">Uncharacterized protein</fullName>
    </submittedName>
</protein>
<gene>
    <name evidence="1" type="ORF">CRG98_049067</name>
</gene>
<keyword evidence="2" id="KW-1185">Reference proteome</keyword>
<dbReference type="AlphaFoldDB" id="A0A2I0HFU6"/>
<dbReference type="EMBL" id="PGOL01034083">
    <property type="protein sequence ID" value="PKI26244.1"/>
    <property type="molecule type" value="Genomic_DNA"/>
</dbReference>